<protein>
    <recommendedName>
        <fullName evidence="2">SCP domain-containing protein</fullName>
    </recommendedName>
</protein>
<keyword evidence="1" id="KW-0732">Signal</keyword>
<evidence type="ECO:0000259" key="2">
    <source>
        <dbReference type="SMART" id="SM00198"/>
    </source>
</evidence>
<dbReference type="Gene3D" id="3.40.33.10">
    <property type="entry name" value="CAP"/>
    <property type="match status" value="1"/>
</dbReference>
<dbReference type="InterPro" id="IPR001283">
    <property type="entry name" value="CRISP-related"/>
</dbReference>
<evidence type="ECO:0000256" key="1">
    <source>
        <dbReference type="SAM" id="SignalP"/>
    </source>
</evidence>
<gene>
    <name evidence="3" type="ORF">GSLYS_00014711001</name>
</gene>
<organism evidence="3 4">
    <name type="scientific">Lymnaea stagnalis</name>
    <name type="common">Great pond snail</name>
    <name type="synonym">Helix stagnalis</name>
    <dbReference type="NCBI Taxonomy" id="6523"/>
    <lineage>
        <taxon>Eukaryota</taxon>
        <taxon>Metazoa</taxon>
        <taxon>Spiralia</taxon>
        <taxon>Lophotrochozoa</taxon>
        <taxon>Mollusca</taxon>
        <taxon>Gastropoda</taxon>
        <taxon>Heterobranchia</taxon>
        <taxon>Euthyneura</taxon>
        <taxon>Panpulmonata</taxon>
        <taxon>Hygrophila</taxon>
        <taxon>Lymnaeoidea</taxon>
        <taxon>Lymnaeidae</taxon>
        <taxon>Lymnaea</taxon>
    </lineage>
</organism>
<dbReference type="InterPro" id="IPR035940">
    <property type="entry name" value="CAP_sf"/>
</dbReference>
<dbReference type="InterPro" id="IPR014044">
    <property type="entry name" value="CAP_dom"/>
</dbReference>
<comment type="caution">
    <text evidence="3">The sequence shown here is derived from an EMBL/GenBank/DDBJ whole genome shotgun (WGS) entry which is preliminary data.</text>
</comment>
<evidence type="ECO:0000313" key="4">
    <source>
        <dbReference type="Proteomes" id="UP001497497"/>
    </source>
</evidence>
<dbReference type="SUPFAM" id="SSF55797">
    <property type="entry name" value="PR-1-like"/>
    <property type="match status" value="1"/>
</dbReference>
<dbReference type="EMBL" id="CAXITT010000412">
    <property type="protein sequence ID" value="CAL1541069.1"/>
    <property type="molecule type" value="Genomic_DNA"/>
</dbReference>
<feature type="chain" id="PRO_5043640390" description="SCP domain-containing protein" evidence="1">
    <location>
        <begin position="19"/>
        <end position="138"/>
    </location>
</feature>
<sequence>MHYYAALVLIVITGLTTAALPDQAKKMFLSKHNKARDVAHVPHLAWSAALETYARNWGHKCLWKHSKGPYGENIYSSSHKTNELETLARSATDMWLAEKPRGIHYVNMVRKAYKHVGCAIVHCSNAHLNNFVICDYSG</sequence>
<name>A0AAV2I323_LYMST</name>
<feature type="signal peptide" evidence="1">
    <location>
        <begin position="1"/>
        <end position="18"/>
    </location>
</feature>
<reference evidence="3 4" key="1">
    <citation type="submission" date="2024-04" db="EMBL/GenBank/DDBJ databases">
        <authorList>
            <consortium name="Genoscope - CEA"/>
            <person name="William W."/>
        </authorList>
    </citation>
    <scope>NUCLEOTIDE SEQUENCE [LARGE SCALE GENOMIC DNA]</scope>
</reference>
<dbReference type="SMART" id="SM00198">
    <property type="entry name" value="SCP"/>
    <property type="match status" value="1"/>
</dbReference>
<dbReference type="Pfam" id="PF00188">
    <property type="entry name" value="CAP"/>
    <property type="match status" value="1"/>
</dbReference>
<accession>A0AAV2I323</accession>
<evidence type="ECO:0000313" key="3">
    <source>
        <dbReference type="EMBL" id="CAL1541069.1"/>
    </source>
</evidence>
<keyword evidence="4" id="KW-1185">Reference proteome</keyword>
<dbReference type="Proteomes" id="UP001497497">
    <property type="component" value="Unassembled WGS sequence"/>
</dbReference>
<feature type="domain" description="SCP" evidence="2">
    <location>
        <begin position="23"/>
        <end position="138"/>
    </location>
</feature>
<proteinExistence type="predicted"/>
<dbReference type="AlphaFoldDB" id="A0AAV2I323"/>
<dbReference type="PANTHER" id="PTHR10334">
    <property type="entry name" value="CYSTEINE-RICH SECRETORY PROTEIN-RELATED"/>
    <property type="match status" value="1"/>
</dbReference>